<evidence type="ECO:0000259" key="1">
    <source>
        <dbReference type="SMART" id="SM01235"/>
    </source>
</evidence>
<accession>A0A956SHE1</accession>
<protein>
    <submittedName>
        <fullName evidence="2">Heme-binding domain-containing protein</fullName>
    </submittedName>
</protein>
<dbReference type="AlphaFoldDB" id="A0A956SHE1"/>
<evidence type="ECO:0000313" key="2">
    <source>
        <dbReference type="EMBL" id="MCA9758348.1"/>
    </source>
</evidence>
<dbReference type="InterPro" id="IPR025992">
    <property type="entry name" value="Haem-bd"/>
</dbReference>
<dbReference type="EMBL" id="JAGQHS010000163">
    <property type="protein sequence ID" value="MCA9758348.1"/>
    <property type="molecule type" value="Genomic_DNA"/>
</dbReference>
<dbReference type="Pfam" id="PF14376">
    <property type="entry name" value="Haem_bd"/>
    <property type="match status" value="1"/>
</dbReference>
<sequence length="142" mass="15957">MKKVLMGGGATLLLLFVAVQFVPVDRTNPPVTTRARVPSDVEPLLRRACFDCHSNETKWPWYSRVAPVSWLVADHVKDGRKNLNFSTWPVLDPGAESHLLHEIEEVIEEGEMPLKSYLLGHPEARLSDAEKNMILRWAGSGD</sequence>
<evidence type="ECO:0000313" key="3">
    <source>
        <dbReference type="Proteomes" id="UP000739538"/>
    </source>
</evidence>
<feature type="domain" description="Haem-binding" evidence="1">
    <location>
        <begin position="13"/>
        <end position="142"/>
    </location>
</feature>
<comment type="caution">
    <text evidence="2">The sequence shown here is derived from an EMBL/GenBank/DDBJ whole genome shotgun (WGS) entry which is preliminary data.</text>
</comment>
<reference evidence="2" key="1">
    <citation type="submission" date="2020-04" db="EMBL/GenBank/DDBJ databases">
        <authorList>
            <person name="Zhang T."/>
        </authorList>
    </citation>
    <scope>NUCLEOTIDE SEQUENCE</scope>
    <source>
        <strain evidence="2">HKST-UBA02</strain>
    </source>
</reference>
<proteinExistence type="predicted"/>
<organism evidence="2 3">
    <name type="scientific">Eiseniibacteriota bacterium</name>
    <dbReference type="NCBI Taxonomy" id="2212470"/>
    <lineage>
        <taxon>Bacteria</taxon>
        <taxon>Candidatus Eiseniibacteriota</taxon>
    </lineage>
</organism>
<reference evidence="2" key="2">
    <citation type="journal article" date="2021" name="Microbiome">
        <title>Successional dynamics and alternative stable states in a saline activated sludge microbial community over 9 years.</title>
        <authorList>
            <person name="Wang Y."/>
            <person name="Ye J."/>
            <person name="Ju F."/>
            <person name="Liu L."/>
            <person name="Boyd J.A."/>
            <person name="Deng Y."/>
            <person name="Parks D.H."/>
            <person name="Jiang X."/>
            <person name="Yin X."/>
            <person name="Woodcroft B.J."/>
            <person name="Tyson G.W."/>
            <person name="Hugenholtz P."/>
            <person name="Polz M.F."/>
            <person name="Zhang T."/>
        </authorList>
    </citation>
    <scope>NUCLEOTIDE SEQUENCE</scope>
    <source>
        <strain evidence="2">HKST-UBA02</strain>
    </source>
</reference>
<dbReference type="SMART" id="SM01235">
    <property type="entry name" value="Haem_bd"/>
    <property type="match status" value="1"/>
</dbReference>
<name>A0A956SHE1_UNCEI</name>
<dbReference type="Proteomes" id="UP000739538">
    <property type="component" value="Unassembled WGS sequence"/>
</dbReference>
<gene>
    <name evidence="2" type="ORF">KDA27_21310</name>
</gene>